<dbReference type="PROSITE" id="PS52035">
    <property type="entry name" value="PEPTIDASE_M14"/>
    <property type="match status" value="1"/>
</dbReference>
<keyword evidence="8" id="KW-0732">Signal</keyword>
<evidence type="ECO:0000259" key="9">
    <source>
        <dbReference type="PROSITE" id="PS52035"/>
    </source>
</evidence>
<keyword evidence="5" id="KW-0862">Zinc</keyword>
<dbReference type="Proteomes" id="UP001501509">
    <property type="component" value="Unassembled WGS sequence"/>
</dbReference>
<dbReference type="Pfam" id="PF00246">
    <property type="entry name" value="Peptidase_M14"/>
    <property type="match status" value="1"/>
</dbReference>
<evidence type="ECO:0000256" key="5">
    <source>
        <dbReference type="ARBA" id="ARBA00022833"/>
    </source>
</evidence>
<keyword evidence="3" id="KW-0645">Protease</keyword>
<dbReference type="SMART" id="SM00631">
    <property type="entry name" value="Zn_pept"/>
    <property type="match status" value="1"/>
</dbReference>
<dbReference type="PANTHER" id="PTHR11705:SF143">
    <property type="entry name" value="SLL0236 PROTEIN"/>
    <property type="match status" value="1"/>
</dbReference>
<feature type="active site" description="Proton donor/acceptor" evidence="7">
    <location>
        <position position="395"/>
    </location>
</feature>
<dbReference type="InterPro" id="IPR000834">
    <property type="entry name" value="Peptidase_M14"/>
</dbReference>
<comment type="caution">
    <text evidence="10">The sequence shown here is derived from an EMBL/GenBank/DDBJ whole genome shotgun (WGS) entry which is preliminary data.</text>
</comment>
<organism evidence="10 11">
    <name type="scientific">Actinomadura fulvescens</name>
    <dbReference type="NCBI Taxonomy" id="46160"/>
    <lineage>
        <taxon>Bacteria</taxon>
        <taxon>Bacillati</taxon>
        <taxon>Actinomycetota</taxon>
        <taxon>Actinomycetes</taxon>
        <taxon>Streptosporangiales</taxon>
        <taxon>Thermomonosporaceae</taxon>
        <taxon>Actinomadura</taxon>
    </lineage>
</organism>
<gene>
    <name evidence="10" type="ORF">GCM10010411_21500</name>
</gene>
<dbReference type="SUPFAM" id="SSF53187">
    <property type="entry name" value="Zn-dependent exopeptidases"/>
    <property type="match status" value="1"/>
</dbReference>
<evidence type="ECO:0000256" key="2">
    <source>
        <dbReference type="ARBA" id="ARBA00005988"/>
    </source>
</evidence>
<keyword evidence="6" id="KW-0482">Metalloprotease</keyword>
<evidence type="ECO:0000256" key="8">
    <source>
        <dbReference type="SAM" id="SignalP"/>
    </source>
</evidence>
<dbReference type="EMBL" id="BAAATD010000002">
    <property type="protein sequence ID" value="GAA2588311.1"/>
    <property type="molecule type" value="Genomic_DNA"/>
</dbReference>
<evidence type="ECO:0000256" key="4">
    <source>
        <dbReference type="ARBA" id="ARBA00022801"/>
    </source>
</evidence>
<evidence type="ECO:0000313" key="10">
    <source>
        <dbReference type="EMBL" id="GAA2588311.1"/>
    </source>
</evidence>
<sequence length="553" mass="60362">MRRPKIAAIAAFTVAVAGLVTAPAANAQPSPLAADGKVTLVRVEVTDAGQAERLAGTDLDIMTIRPGRAQLLLYGPSDERRLRTAGFVPTLLVADVAAANRRARAAEDAQAVRGERSGLPTGRVTYRTLSETNDELRRIAARYPDRVRRFKLPHKSLLGTDVYGLEISNRVHASGHKPSFLLTGMHHSREWPTVDLTMEFAWDMLKNDYRDRRVTSLLDRAKLVVVPIVNPDGYEMSRSLVQEQKRKNCRVEDGKVPTREQCADPANFAKGVDLNRNYGAFWGGPGAGFSTTTSNYRGAAPFSEPEIQNMRALLTSRQITVAISNHTPDARVLRAPSAPNEPTPAEEAAYDALGRKIAGHTGWQTGPWPEVYYDASGTTEEMAFYSSGTFAFTFENTPGHEGAYLFHPEYKYVVDQYLGTGIYKGSNVREAFLAAFEGAADRSLHSVIRGKAPAGRTLTITKPFTLDSSAVRNPDGTTGPALPVPTTVTSSMFHFPGGRFSWDVNPSLRPSQYESVLLPESWTLTCSAFGKVRKTVTVSVARGQTAEADLRGC</sequence>
<evidence type="ECO:0000256" key="6">
    <source>
        <dbReference type="ARBA" id="ARBA00023049"/>
    </source>
</evidence>
<proteinExistence type="inferred from homology"/>
<evidence type="ECO:0000313" key="11">
    <source>
        <dbReference type="Proteomes" id="UP001501509"/>
    </source>
</evidence>
<name>A0ABN3PJ40_9ACTN</name>
<comment type="cofactor">
    <cofactor evidence="1">
        <name>Zn(2+)</name>
        <dbReference type="ChEBI" id="CHEBI:29105"/>
    </cofactor>
</comment>
<feature type="domain" description="Peptidase M14" evidence="9">
    <location>
        <begin position="125"/>
        <end position="421"/>
    </location>
</feature>
<dbReference type="RefSeq" id="WP_344540117.1">
    <property type="nucleotide sequence ID" value="NZ_BAAATD010000002.1"/>
</dbReference>
<keyword evidence="11" id="KW-1185">Reference proteome</keyword>
<feature type="signal peptide" evidence="8">
    <location>
        <begin position="1"/>
        <end position="27"/>
    </location>
</feature>
<dbReference type="PANTHER" id="PTHR11705">
    <property type="entry name" value="PROTEASE FAMILY M14 CARBOXYPEPTIDASE A,B"/>
    <property type="match status" value="1"/>
</dbReference>
<evidence type="ECO:0000256" key="7">
    <source>
        <dbReference type="PROSITE-ProRule" id="PRU01379"/>
    </source>
</evidence>
<dbReference type="Gene3D" id="3.40.630.10">
    <property type="entry name" value="Zn peptidases"/>
    <property type="match status" value="1"/>
</dbReference>
<evidence type="ECO:0000256" key="1">
    <source>
        <dbReference type="ARBA" id="ARBA00001947"/>
    </source>
</evidence>
<feature type="chain" id="PRO_5045669081" description="Peptidase M14 domain-containing protein" evidence="8">
    <location>
        <begin position="28"/>
        <end position="553"/>
    </location>
</feature>
<keyword evidence="4" id="KW-0378">Hydrolase</keyword>
<comment type="similarity">
    <text evidence="2 7">Belongs to the peptidase M14 family.</text>
</comment>
<evidence type="ECO:0000256" key="3">
    <source>
        <dbReference type="ARBA" id="ARBA00022670"/>
    </source>
</evidence>
<protein>
    <recommendedName>
        <fullName evidence="9">Peptidase M14 domain-containing protein</fullName>
    </recommendedName>
</protein>
<accession>A0ABN3PJ40</accession>
<reference evidence="10 11" key="1">
    <citation type="journal article" date="2019" name="Int. J. Syst. Evol. Microbiol.">
        <title>The Global Catalogue of Microorganisms (GCM) 10K type strain sequencing project: providing services to taxonomists for standard genome sequencing and annotation.</title>
        <authorList>
            <consortium name="The Broad Institute Genomics Platform"/>
            <consortium name="The Broad Institute Genome Sequencing Center for Infectious Disease"/>
            <person name="Wu L."/>
            <person name="Ma J."/>
        </authorList>
    </citation>
    <scope>NUCLEOTIDE SEQUENCE [LARGE SCALE GENOMIC DNA]</scope>
    <source>
        <strain evidence="10 11">JCM 6833</strain>
    </source>
</reference>